<gene>
    <name evidence="2" type="ORF">B4O97_04415</name>
</gene>
<dbReference type="OrthoDB" id="9813465at2"/>
<evidence type="ECO:0000313" key="2">
    <source>
        <dbReference type="EMBL" id="ORC36874.1"/>
    </source>
</evidence>
<dbReference type="PANTHER" id="PTHR35339">
    <property type="entry name" value="LINALOOL DEHYDRATASE_ISOMERASE DOMAIN-CONTAINING PROTEIN"/>
    <property type="match status" value="1"/>
</dbReference>
<sequence>MDQPIKHELTFHHVTSVFFRYMSFCKRSLTPDMSYLKNHDSPEPVLLTLVALGGYLSGDERSDVVDYQGEMLSLSSYMINAIENGCNPENPGYWGAGPRSTKRSPEFAALVAFAAWSCRSLLFRRLSNRSIQLFEQWLETEGRVSVKKKSYRSLAVALNHVARRGMGLRHDPKVIDAAFESLERCYLDQGWFADGGRGADNFDDSISWRYFSLLAAVLHVEGGKKSPRYQLWGPRLRKDLRDLPYLYDSSGRGPGYGKESPGLLAGIAGPVAGYLAGVWPGKSGVLKRLVRLALQSGLEAGEKSADFSAIADYRAMQTLGFLLMIPEKDSFWSIQEEALPIERGDFVHFIPSPGWLVHGAKSGDHVQLINGGSRRNKRQRGGDTISRYGKFSYSGIMGFVAGAGPKERVFCCDNTLSASGDKKSWSHRDRIDSFKLVADRVLLTSMHLPVASDGGASGTLKVDTLLVPLRSGAQVRIHRIRRAGFGGGAVNLREGGYALGLEADDSVETVASGQLAMVEGPRGFSIVRILGGYSFAAISQGYEGRKEGHTLSSSFLLPRVETVLRSRETQFLVLFVHAGTDPENLDKGDSISFSRKGDKVSLLSGNKVFFEYDFQSS</sequence>
<protein>
    <recommendedName>
        <fullName evidence="1">DUF2264 domain-containing protein</fullName>
    </recommendedName>
</protein>
<reference evidence="2 3" key="1">
    <citation type="submission" date="2017-03" db="EMBL/GenBank/DDBJ databases">
        <title>Draft Genome sequence of Marispirochaeta sp. strain JC444.</title>
        <authorList>
            <person name="Shivani Y."/>
            <person name="Subhash Y."/>
            <person name="Sasikala C."/>
            <person name="Ramana C."/>
        </authorList>
    </citation>
    <scope>NUCLEOTIDE SEQUENCE [LARGE SCALE GENOMIC DNA]</scope>
    <source>
        <strain evidence="2 3">JC444</strain>
    </source>
</reference>
<dbReference type="InterPro" id="IPR016624">
    <property type="entry name" value="UCP014753"/>
</dbReference>
<organism evidence="2 3">
    <name type="scientific">Marispirochaeta aestuarii</name>
    <dbReference type="NCBI Taxonomy" id="1963862"/>
    <lineage>
        <taxon>Bacteria</taxon>
        <taxon>Pseudomonadati</taxon>
        <taxon>Spirochaetota</taxon>
        <taxon>Spirochaetia</taxon>
        <taxon>Spirochaetales</taxon>
        <taxon>Spirochaetaceae</taxon>
        <taxon>Marispirochaeta</taxon>
    </lineage>
</organism>
<dbReference type="PANTHER" id="PTHR35339:SF4">
    <property type="entry name" value="LINALOOL DEHYDRATASE_ISOMERASE DOMAIN-CONTAINING PROTEIN"/>
    <property type="match status" value="1"/>
</dbReference>
<dbReference type="InterPro" id="IPR049349">
    <property type="entry name" value="DUF2264_N"/>
</dbReference>
<dbReference type="Proteomes" id="UP000192343">
    <property type="component" value="Unassembled WGS sequence"/>
</dbReference>
<dbReference type="STRING" id="1963862.B4O97_04415"/>
<comment type="caution">
    <text evidence="2">The sequence shown here is derived from an EMBL/GenBank/DDBJ whole genome shotgun (WGS) entry which is preliminary data.</text>
</comment>
<proteinExistence type="predicted"/>
<keyword evidence="3" id="KW-1185">Reference proteome</keyword>
<evidence type="ECO:0000313" key="3">
    <source>
        <dbReference type="Proteomes" id="UP000192343"/>
    </source>
</evidence>
<accession>A0A1Y1S0L8</accession>
<dbReference type="EMBL" id="MWQY01000004">
    <property type="protein sequence ID" value="ORC36874.1"/>
    <property type="molecule type" value="Genomic_DNA"/>
</dbReference>
<feature type="domain" description="DUF2264" evidence="1">
    <location>
        <begin position="48"/>
        <end position="257"/>
    </location>
</feature>
<dbReference type="Pfam" id="PF10022">
    <property type="entry name" value="DUF2264"/>
    <property type="match status" value="1"/>
</dbReference>
<evidence type="ECO:0000259" key="1">
    <source>
        <dbReference type="Pfam" id="PF10022"/>
    </source>
</evidence>
<name>A0A1Y1S0L8_9SPIO</name>
<dbReference type="AlphaFoldDB" id="A0A1Y1S0L8"/>
<dbReference type="RefSeq" id="WP_083048710.1">
    <property type="nucleotide sequence ID" value="NZ_MWQY01000004.1"/>
</dbReference>